<dbReference type="AlphaFoldDB" id="A0A106BKC7"/>
<proteinExistence type="predicted"/>
<comment type="caution">
    <text evidence="2">The sequence shown here is derived from an EMBL/GenBank/DDBJ whole genome shotgun (WGS) entry which is preliminary data.</text>
</comment>
<organism evidence="2 3">
    <name type="scientific">Thiobacillus denitrificans</name>
    <dbReference type="NCBI Taxonomy" id="36861"/>
    <lineage>
        <taxon>Bacteria</taxon>
        <taxon>Pseudomonadati</taxon>
        <taxon>Pseudomonadota</taxon>
        <taxon>Betaproteobacteria</taxon>
        <taxon>Nitrosomonadales</taxon>
        <taxon>Thiobacillaceae</taxon>
        <taxon>Thiobacillus</taxon>
    </lineage>
</organism>
<keyword evidence="3" id="KW-1185">Reference proteome</keyword>
<dbReference type="EMBL" id="LDUG01000040">
    <property type="protein sequence ID" value="KVW93718.1"/>
    <property type="molecule type" value="Genomic_DNA"/>
</dbReference>
<evidence type="ECO:0000256" key="1">
    <source>
        <dbReference type="SAM" id="SignalP"/>
    </source>
</evidence>
<dbReference type="PATRIC" id="fig|36861.3.peg.2566"/>
<feature type="signal peptide" evidence="1">
    <location>
        <begin position="1"/>
        <end position="21"/>
    </location>
</feature>
<evidence type="ECO:0008006" key="4">
    <source>
        <dbReference type="Google" id="ProtNLM"/>
    </source>
</evidence>
<name>A0A106BKC7_THIDE</name>
<gene>
    <name evidence="2" type="ORF">ABW22_13740</name>
</gene>
<dbReference type="Proteomes" id="UP000064243">
    <property type="component" value="Unassembled WGS sequence"/>
</dbReference>
<keyword evidence="1" id="KW-0732">Signal</keyword>
<evidence type="ECO:0000313" key="3">
    <source>
        <dbReference type="Proteomes" id="UP000064243"/>
    </source>
</evidence>
<accession>A0A106BKC7</accession>
<reference evidence="2 3" key="1">
    <citation type="journal article" date="2015" name="Appl. Environ. Microbiol.">
        <title>Aerobic and Anaerobic Thiosulfate Oxidation by a Cold-Adapted, Subglacial Chemoautotroph.</title>
        <authorList>
            <person name="Harrold Z.R."/>
            <person name="Skidmore M.L."/>
            <person name="Hamilton T.L."/>
            <person name="Desch L."/>
            <person name="Amada K."/>
            <person name="van Gelder W."/>
            <person name="Glover K."/>
            <person name="Roden E.E."/>
            <person name="Boyd E.S."/>
        </authorList>
    </citation>
    <scope>NUCLEOTIDE SEQUENCE [LARGE SCALE GENOMIC DNA]</scope>
    <source>
        <strain evidence="2 3">RG</strain>
    </source>
</reference>
<protein>
    <recommendedName>
        <fullName evidence="4">DUF4352 domain-containing protein</fullName>
    </recommendedName>
</protein>
<feature type="chain" id="PRO_5007125631" description="DUF4352 domain-containing protein" evidence="1">
    <location>
        <begin position="22"/>
        <end position="135"/>
    </location>
</feature>
<sequence>MGGWILAATLGVVAAPLAALAQASANATTTQSSSELGVTVKVTPKLIGSPDKPWEFTIVLDTHSADLSDDLTQSATLTTDDGRTFKPVSWLGAPPGGHHREGVLAFDVPAPRPSTIELSITRPGESAPRTFRWQL</sequence>
<evidence type="ECO:0000313" key="2">
    <source>
        <dbReference type="EMBL" id="KVW93718.1"/>
    </source>
</evidence>